<feature type="compositionally biased region" description="Basic and acidic residues" evidence="1">
    <location>
        <begin position="372"/>
        <end position="390"/>
    </location>
</feature>
<dbReference type="Pfam" id="PF03351">
    <property type="entry name" value="DOMON"/>
    <property type="match status" value="3"/>
</dbReference>
<accession>A0A914WF40</accession>
<dbReference type="AlphaFoldDB" id="A0A914WF40"/>
<evidence type="ECO:0000313" key="3">
    <source>
        <dbReference type="Proteomes" id="UP000887566"/>
    </source>
</evidence>
<dbReference type="InterPro" id="IPR005018">
    <property type="entry name" value="DOMON_domain"/>
</dbReference>
<dbReference type="PROSITE" id="PS50836">
    <property type="entry name" value="DOMON"/>
    <property type="match status" value="3"/>
</dbReference>
<name>A0A914WF40_9BILA</name>
<feature type="compositionally biased region" description="Basic and acidic residues" evidence="1">
    <location>
        <begin position="341"/>
        <end position="362"/>
    </location>
</feature>
<dbReference type="CDD" id="cd09631">
    <property type="entry name" value="DOMON_DOH"/>
    <property type="match status" value="3"/>
</dbReference>
<evidence type="ECO:0000259" key="2">
    <source>
        <dbReference type="PROSITE" id="PS50836"/>
    </source>
</evidence>
<reference evidence="4" key="1">
    <citation type="submission" date="2022-11" db="UniProtKB">
        <authorList>
            <consortium name="WormBaseParasite"/>
        </authorList>
    </citation>
    <scope>IDENTIFICATION</scope>
</reference>
<feature type="domain" description="DOMON" evidence="2">
    <location>
        <begin position="583"/>
        <end position="700"/>
    </location>
</feature>
<feature type="compositionally biased region" description="Low complexity" evidence="1">
    <location>
        <begin position="412"/>
        <end position="423"/>
    </location>
</feature>
<dbReference type="PANTHER" id="PTHR46901">
    <property type="entry name" value="GH04942P"/>
    <property type="match status" value="1"/>
</dbReference>
<organism evidence="3 4">
    <name type="scientific">Plectus sambesii</name>
    <dbReference type="NCBI Taxonomy" id="2011161"/>
    <lineage>
        <taxon>Eukaryota</taxon>
        <taxon>Metazoa</taxon>
        <taxon>Ecdysozoa</taxon>
        <taxon>Nematoda</taxon>
        <taxon>Chromadorea</taxon>
        <taxon>Plectida</taxon>
        <taxon>Plectina</taxon>
        <taxon>Plectoidea</taxon>
        <taxon>Plectidae</taxon>
        <taxon>Plectus</taxon>
    </lineage>
</organism>
<feature type="compositionally biased region" description="Basic and acidic residues" evidence="1">
    <location>
        <begin position="300"/>
        <end position="329"/>
    </location>
</feature>
<dbReference type="SUPFAM" id="SSF49344">
    <property type="entry name" value="CBD9-like"/>
    <property type="match status" value="1"/>
</dbReference>
<evidence type="ECO:0000256" key="1">
    <source>
        <dbReference type="SAM" id="MobiDB-lite"/>
    </source>
</evidence>
<dbReference type="Gene3D" id="2.60.40.1210">
    <property type="entry name" value="Cellobiose dehydrogenase, cytochrome domain"/>
    <property type="match status" value="1"/>
</dbReference>
<dbReference type="SMART" id="SM00664">
    <property type="entry name" value="DoH"/>
    <property type="match status" value="3"/>
</dbReference>
<sequence>MYAELIAVCFNEALILASSTCQREYKHPTGCEGTSCDYIAKWEYSPSRKDIRFEISAREIGRWTGIGFSRDGGMTNSDIYTGWFYEGKAYVTDRFAYGRQLPAVDPSGRQDIYETGGRVEDDIQTIWFRRKIVPEDTLTDFPLDKCYYFLFPVGGGRVLARKAADFQDALTPIGYHDLYQPRVSREKICICDGNGKSIAAEEEALNTTVRHRRQADPFSAPVDPQVGLPPKASGNGTAEAEPSAEPSLNGTSSLEQDVSQEVVEPHEVEPHAEGSANNTTAAHAEPEPGSEPTSSVEPEPEAHDHADHAHSEPEPHPEGHASNETHTEAQPEPETSGEPTSEPHGDHDHDHDHAHAEPEPHPTGEATAEPHSTGEAEPEPHPTGESEPEPHPTGAAEPEPHPTGEAEPEPSGEPAASPKAPAGWSGHPMDCADIVVGTAIGMTTQVRDYYTVSRATPRLDEYYGGKQSITSASGFEEDGVTTIVFRKKLLANDKTDHSIVPGPMTVIWAKGQQYPNYVHNVEPSVFAVGKAGNEQFYENDVLLYHGAKSRGVLTLDFFEGAKAATGDCNGMFAYPTGCTDAACTYIIKWTSDGKTVSFQLDTALPVGHWSGIGFSKDGSMNGVDALVAIVEENGSVQVSDQFAPTYGRPIVDPEQGVFGVAGQYQNGRLMANFSRNLDTNDAANDLSLTECQFFLYPHSGGALEGGSVAVRKHTSTPTTSTKKICLKSCSSTTKDVSSVSIPTKKPNSNEPDVLLANSQFFY</sequence>
<evidence type="ECO:0000313" key="4">
    <source>
        <dbReference type="WBParaSite" id="PSAMB.scaffold403size52821.g5464.t1"/>
    </source>
</evidence>
<feature type="compositionally biased region" description="Basic and acidic residues" evidence="1">
    <location>
        <begin position="263"/>
        <end position="272"/>
    </location>
</feature>
<proteinExistence type="predicted"/>
<dbReference type="WBParaSite" id="PSAMB.scaffold403size52821.g5464.t1">
    <property type="protein sequence ID" value="PSAMB.scaffold403size52821.g5464.t1"/>
    <property type="gene ID" value="PSAMB.scaffold403size52821.g5464"/>
</dbReference>
<dbReference type="Proteomes" id="UP000887566">
    <property type="component" value="Unplaced"/>
</dbReference>
<feature type="domain" description="DOMON" evidence="2">
    <location>
        <begin position="391"/>
        <end position="511"/>
    </location>
</feature>
<feature type="compositionally biased region" description="Polar residues" evidence="1">
    <location>
        <begin position="246"/>
        <end position="259"/>
    </location>
</feature>
<feature type="region of interest" description="Disordered" evidence="1">
    <location>
        <begin position="217"/>
        <end position="425"/>
    </location>
</feature>
<dbReference type="InterPro" id="IPR045266">
    <property type="entry name" value="DOH_DOMON"/>
</dbReference>
<protein>
    <submittedName>
        <fullName evidence="4">DOMON domain-containing protein</fullName>
    </submittedName>
</protein>
<keyword evidence="3" id="KW-1185">Reference proteome</keyword>
<feature type="domain" description="DOMON" evidence="2">
    <location>
        <begin position="36"/>
        <end position="155"/>
    </location>
</feature>
<dbReference type="PANTHER" id="PTHR46901:SF2">
    <property type="entry name" value="GH04942P"/>
    <property type="match status" value="1"/>
</dbReference>